<feature type="compositionally biased region" description="Pro residues" evidence="9">
    <location>
        <begin position="390"/>
        <end position="402"/>
    </location>
</feature>
<feature type="region of interest" description="Disordered" evidence="9">
    <location>
        <begin position="664"/>
        <end position="738"/>
    </location>
</feature>
<feature type="compositionally biased region" description="Low complexity" evidence="9">
    <location>
        <begin position="342"/>
        <end position="355"/>
    </location>
</feature>
<dbReference type="InterPro" id="IPR036028">
    <property type="entry name" value="SH3-like_dom_sf"/>
</dbReference>
<feature type="domain" description="SH3" evidence="10">
    <location>
        <begin position="848"/>
        <end position="909"/>
    </location>
</feature>
<evidence type="ECO:0000256" key="8">
    <source>
        <dbReference type="PROSITE-ProRule" id="PRU00192"/>
    </source>
</evidence>
<feature type="domain" description="SH3" evidence="10">
    <location>
        <begin position="937"/>
        <end position="996"/>
    </location>
</feature>
<feature type="compositionally biased region" description="Polar residues" evidence="9">
    <location>
        <begin position="692"/>
        <end position="709"/>
    </location>
</feature>
<feature type="compositionally biased region" description="Low complexity" evidence="9">
    <location>
        <begin position="95"/>
        <end position="115"/>
    </location>
</feature>
<feature type="region of interest" description="Disordered" evidence="9">
    <location>
        <begin position="154"/>
        <end position="325"/>
    </location>
</feature>
<feature type="domain" description="SH3" evidence="10">
    <location>
        <begin position="773"/>
        <end position="832"/>
    </location>
</feature>
<feature type="compositionally biased region" description="Low complexity" evidence="9">
    <location>
        <begin position="309"/>
        <end position="323"/>
    </location>
</feature>
<keyword evidence="2 8" id="KW-0728">SH3 domain</keyword>
<comment type="function">
    <text evidence="6">Induces bone resorption, acting probably through a signaling cascade which results in the secretion of factor(s) enhancing osteoclast formation and activity.</text>
</comment>
<feature type="compositionally biased region" description="Basic and acidic residues" evidence="9">
    <location>
        <begin position="568"/>
        <end position="593"/>
    </location>
</feature>
<dbReference type="PROSITE" id="PS50831">
    <property type="entry name" value="SOHO"/>
    <property type="match status" value="1"/>
</dbReference>
<feature type="compositionally biased region" description="Polar residues" evidence="9">
    <location>
        <begin position="372"/>
        <end position="385"/>
    </location>
</feature>
<keyword evidence="5" id="KW-0040">ANK repeat</keyword>
<dbReference type="PRINTS" id="PR00499">
    <property type="entry name" value="P67PHOX"/>
</dbReference>
<feature type="compositionally biased region" description="Pro residues" evidence="9">
    <location>
        <begin position="552"/>
        <end position="562"/>
    </location>
</feature>
<dbReference type="SMART" id="SM00459">
    <property type="entry name" value="Sorb"/>
    <property type="match status" value="1"/>
</dbReference>
<evidence type="ECO:0000256" key="5">
    <source>
        <dbReference type="ARBA" id="ARBA00023043"/>
    </source>
</evidence>
<dbReference type="PRINTS" id="PR00452">
    <property type="entry name" value="SH3DOMAIN"/>
</dbReference>
<dbReference type="FunFam" id="2.30.30.40:FF:000004">
    <property type="entry name" value="Sorbin and SH3 domain-containing protein 1 isoform 2"/>
    <property type="match status" value="1"/>
</dbReference>
<dbReference type="Gene3D" id="2.30.30.40">
    <property type="entry name" value="SH3 Domains"/>
    <property type="match status" value="3"/>
</dbReference>
<reference evidence="12" key="1">
    <citation type="submission" date="2025-08" db="UniProtKB">
        <authorList>
            <consortium name="Ensembl"/>
        </authorList>
    </citation>
    <scope>IDENTIFICATION</scope>
</reference>
<dbReference type="GO" id="GO:0070161">
    <property type="term" value="C:anchoring junction"/>
    <property type="evidence" value="ECO:0007669"/>
    <property type="project" value="UniProtKB-SubCell"/>
</dbReference>
<evidence type="ECO:0000256" key="7">
    <source>
        <dbReference type="ARBA" id="ARBA00040640"/>
    </source>
</evidence>
<feature type="region of interest" description="Disordered" evidence="9">
    <location>
        <begin position="339"/>
        <end position="422"/>
    </location>
</feature>
<organism evidence="12 13">
    <name type="scientific">Cyprinus carpio carpio</name>
    <dbReference type="NCBI Taxonomy" id="630221"/>
    <lineage>
        <taxon>Eukaryota</taxon>
        <taxon>Metazoa</taxon>
        <taxon>Chordata</taxon>
        <taxon>Craniata</taxon>
        <taxon>Vertebrata</taxon>
        <taxon>Euteleostomi</taxon>
        <taxon>Actinopterygii</taxon>
        <taxon>Neopterygii</taxon>
        <taxon>Teleostei</taxon>
        <taxon>Ostariophysi</taxon>
        <taxon>Cypriniformes</taxon>
        <taxon>Cyprinidae</taxon>
        <taxon>Cyprininae</taxon>
        <taxon>Cyprinus</taxon>
    </lineage>
</organism>
<feature type="region of interest" description="Disordered" evidence="9">
    <location>
        <begin position="757"/>
        <end position="778"/>
    </location>
</feature>
<evidence type="ECO:0000313" key="13">
    <source>
        <dbReference type="Proteomes" id="UP001108240"/>
    </source>
</evidence>
<feature type="compositionally biased region" description="Polar residues" evidence="9">
    <location>
        <begin position="1"/>
        <end position="12"/>
    </location>
</feature>
<feature type="region of interest" description="Disordered" evidence="9">
    <location>
        <begin position="1"/>
        <end position="132"/>
    </location>
</feature>
<evidence type="ECO:0000313" key="12">
    <source>
        <dbReference type="Ensembl" id="ENSCCRP00000161015.1"/>
    </source>
</evidence>
<dbReference type="Pfam" id="PF00018">
    <property type="entry name" value="SH3_1"/>
    <property type="match status" value="2"/>
</dbReference>
<name>A0A9J8C6Q3_CYPCA</name>
<dbReference type="AlphaFoldDB" id="A0A9J8C6Q3"/>
<dbReference type="FunFam" id="2.30.30.40:FF:000072">
    <property type="entry name" value="Unconventional Myosin IB"/>
    <property type="match status" value="1"/>
</dbReference>
<dbReference type="PANTHER" id="PTHR14167">
    <property type="entry name" value="SH3 DOMAIN-CONTAINING"/>
    <property type="match status" value="1"/>
</dbReference>
<dbReference type="PANTHER" id="PTHR14167:SF56">
    <property type="entry name" value="SORBIN AND SH3 DOMAIN-CONTAINING PROTEIN 2"/>
    <property type="match status" value="1"/>
</dbReference>
<dbReference type="SUPFAM" id="SSF50044">
    <property type="entry name" value="SH3-domain"/>
    <property type="match status" value="3"/>
</dbReference>
<dbReference type="GeneTree" id="ENSGT00940000157056"/>
<dbReference type="FunFam" id="2.30.30.40:FF:000001">
    <property type="entry name" value="Sorbin and SH3 domain-containing protein 1 isoform 2"/>
    <property type="match status" value="1"/>
</dbReference>
<proteinExistence type="predicted"/>
<evidence type="ECO:0000256" key="4">
    <source>
        <dbReference type="ARBA" id="ARBA00022949"/>
    </source>
</evidence>
<dbReference type="PROSITE" id="PS50002">
    <property type="entry name" value="SH3"/>
    <property type="match status" value="3"/>
</dbReference>
<comment type="subcellular location">
    <subcellularLocation>
        <location evidence="1">Cell junction</location>
    </subcellularLocation>
</comment>
<dbReference type="InterPro" id="IPR050384">
    <property type="entry name" value="Endophilin_SH3RF"/>
</dbReference>
<feature type="region of interest" description="Disordered" evidence="9">
    <location>
        <begin position="515"/>
        <end position="593"/>
    </location>
</feature>
<dbReference type="InterPro" id="IPR001452">
    <property type="entry name" value="SH3_domain"/>
</dbReference>
<keyword evidence="13" id="KW-1185">Reference proteome</keyword>
<keyword evidence="4" id="KW-0965">Cell junction</keyword>
<dbReference type="Pfam" id="PF14604">
    <property type="entry name" value="SH3_9"/>
    <property type="match status" value="1"/>
</dbReference>
<dbReference type="Pfam" id="PF02208">
    <property type="entry name" value="Sorb"/>
    <property type="match status" value="1"/>
</dbReference>
<sequence>MNTGSDSQSSDSDAWRSRSVSEGLRNGDASSSSLTAKGFRSIKPNLQDKKSPTPVPLPPPRRESYHMTPNPPSYSSLAMLSDTSLSSPQSNDVISSGSYTIQSSATSSYSYSKNTQTSTSTSGAPLEEPPLSQQANANSFITRVLGNKLSSSKFSSDQLNAAPNKMNMIKTDPKSKTKPSASSPQDPTATSETHVASLSIQLVPRSPEPQAEAQSGLETKSRTNAVDPGDPMRAPVVPPRPASSLVHEFSPVRGSTGPLSSGPPSPDPSARRSPYSRASQDSPDFLSGLLPKALSPTPYTPLERSGLMSASPAPSPVTVSALSHYSSSTAGLEELQICGMDSSPAGTPTPSPTLSHASNAPDELSAAPSAAMGTNGQMAVNGSSQSQRPFSPPVYPPPPPTLSPGLVKIQQGRSSEGSETVKRETVISGQTVVSSSVPIARFSEEEKKVSIIKAPHYEGIGPVDESGIPIAIRTTVDRPKDWYKTMFKQIHTVHKADDDYADTYNATYAVINNENYPPVHAHPPPRTHTYRPLSRNTSETPDGAAHRELSPSPVPPPPPPMPSLLQLRSRDMDREKDPNEWGPPDRRVDTRKYRAEPRSIFEYEPGKSSILEQERPMFDINPDDIDLENEPWFKFFSELEFGRPPPKKRLDYNPDYSTHAVAQSSLYLSPSERPDGTTSSPSDYTKRRKSEPSVTQANTGSEQNASQVFSRPLDSNKAQTLKKPTIRSSPSSPSRPKDHHICGCYLCTIFVHDHQGSDTGRLTPQSRRPTPEREKQSTRAIYDFKAQSAKEISFKKGDAVNIIRQIDSNWYEGEHRGRIGIFPISYVEKVASPERRQPVRPPPPAQVREMGEAIARYNFSADTNVELSLRKGERVILLRKVDQNWYEGKIPGSNKQGIFPVSYVDVIKGSPSKSPSHQGDTHTYRAHKKMMQDSQHSGGDPFQVVYNYVPRNEDELELKDGDIIDVIEKCDDGWFVGTSRRTKLFGTFPGNYVKPL</sequence>
<dbReference type="CDD" id="cd11781">
    <property type="entry name" value="SH3_Sorbs_1"/>
    <property type="match status" value="1"/>
</dbReference>
<evidence type="ECO:0000256" key="9">
    <source>
        <dbReference type="SAM" id="MobiDB-lite"/>
    </source>
</evidence>
<evidence type="ECO:0000256" key="3">
    <source>
        <dbReference type="ARBA" id="ARBA00022737"/>
    </source>
</evidence>
<evidence type="ECO:0000256" key="2">
    <source>
        <dbReference type="ARBA" id="ARBA00022443"/>
    </source>
</evidence>
<dbReference type="SMART" id="SM00326">
    <property type="entry name" value="SH3"/>
    <property type="match status" value="3"/>
</dbReference>
<dbReference type="InterPro" id="IPR003127">
    <property type="entry name" value="SoHo_dom"/>
</dbReference>
<feature type="compositionally biased region" description="Polar residues" evidence="9">
    <location>
        <begin position="212"/>
        <end position="224"/>
    </location>
</feature>
<evidence type="ECO:0000256" key="1">
    <source>
        <dbReference type="ARBA" id="ARBA00004282"/>
    </source>
</evidence>
<keyword evidence="3" id="KW-0677">Repeat</keyword>
<feature type="domain" description="SoHo" evidence="11">
    <location>
        <begin position="451"/>
        <end position="513"/>
    </location>
</feature>
<evidence type="ECO:0000256" key="6">
    <source>
        <dbReference type="ARBA" id="ARBA00037432"/>
    </source>
</evidence>
<dbReference type="Proteomes" id="UP001108240">
    <property type="component" value="Unplaced"/>
</dbReference>
<reference evidence="12" key="2">
    <citation type="submission" date="2025-09" db="UniProtKB">
        <authorList>
            <consortium name="Ensembl"/>
        </authorList>
    </citation>
    <scope>IDENTIFICATION</scope>
</reference>
<evidence type="ECO:0000259" key="11">
    <source>
        <dbReference type="PROSITE" id="PS50831"/>
    </source>
</evidence>
<feature type="compositionally biased region" description="Polar residues" evidence="9">
    <location>
        <begin position="757"/>
        <end position="768"/>
    </location>
</feature>
<protein>
    <recommendedName>
        <fullName evidence="7">Osteoclast-stimulating factor 1</fullName>
    </recommendedName>
</protein>
<feature type="compositionally biased region" description="Polar residues" evidence="9">
    <location>
        <begin position="73"/>
        <end position="94"/>
    </location>
</feature>
<evidence type="ECO:0000259" key="10">
    <source>
        <dbReference type="PROSITE" id="PS50002"/>
    </source>
</evidence>
<feature type="compositionally biased region" description="Polar residues" evidence="9">
    <location>
        <begin position="185"/>
        <end position="200"/>
    </location>
</feature>
<dbReference type="Ensembl" id="ENSCCRT00000129644.1">
    <property type="protein sequence ID" value="ENSCCRP00000161015.1"/>
    <property type="gene ID" value="ENSCCRG00000059582.1"/>
</dbReference>
<accession>A0A9J8C6Q3</accession>
<dbReference type="GO" id="GO:0005886">
    <property type="term" value="C:plasma membrane"/>
    <property type="evidence" value="ECO:0007669"/>
    <property type="project" value="TreeGrafter"/>
</dbReference>